<protein>
    <recommendedName>
        <fullName evidence="5">RRM domain-containing protein</fullName>
    </recommendedName>
</protein>
<evidence type="ECO:0000313" key="7">
    <source>
        <dbReference type="Proteomes" id="UP001497497"/>
    </source>
</evidence>
<feature type="compositionally biased region" description="Basic residues" evidence="4">
    <location>
        <begin position="206"/>
        <end position="221"/>
    </location>
</feature>
<feature type="region of interest" description="Disordered" evidence="4">
    <location>
        <begin position="520"/>
        <end position="600"/>
    </location>
</feature>
<evidence type="ECO:0000313" key="6">
    <source>
        <dbReference type="EMBL" id="CAL1542821.1"/>
    </source>
</evidence>
<reference evidence="6 7" key="1">
    <citation type="submission" date="2024-04" db="EMBL/GenBank/DDBJ databases">
        <authorList>
            <consortium name="Genoscope - CEA"/>
            <person name="William W."/>
        </authorList>
    </citation>
    <scope>NUCLEOTIDE SEQUENCE [LARGE SCALE GENOMIC DNA]</scope>
</reference>
<evidence type="ECO:0000256" key="1">
    <source>
        <dbReference type="ARBA" id="ARBA00022737"/>
    </source>
</evidence>
<dbReference type="PANTHER" id="PTHR23236">
    <property type="entry name" value="EUKARYOTIC TRANSLATION INITIATION FACTOR 4B/4H"/>
    <property type="match status" value="1"/>
</dbReference>
<gene>
    <name evidence="6" type="ORF">GSLYS_00016355001</name>
</gene>
<dbReference type="Proteomes" id="UP001497497">
    <property type="component" value="Unassembled WGS sequence"/>
</dbReference>
<feature type="region of interest" description="Disordered" evidence="4">
    <location>
        <begin position="303"/>
        <end position="331"/>
    </location>
</feature>
<feature type="compositionally biased region" description="Acidic residues" evidence="4">
    <location>
        <begin position="62"/>
        <end position="76"/>
    </location>
</feature>
<dbReference type="CDD" id="cd00590">
    <property type="entry name" value="RRM_SF"/>
    <property type="match status" value="1"/>
</dbReference>
<dbReference type="EMBL" id="CAXITT010000508">
    <property type="protein sequence ID" value="CAL1542821.1"/>
    <property type="molecule type" value="Genomic_DNA"/>
</dbReference>
<feature type="region of interest" description="Disordered" evidence="4">
    <location>
        <begin position="1"/>
        <end position="232"/>
    </location>
</feature>
<dbReference type="InterPro" id="IPR035979">
    <property type="entry name" value="RBD_domain_sf"/>
</dbReference>
<accession>A0AAV2I9H9</accession>
<keyword evidence="1" id="KW-0677">Repeat</keyword>
<organism evidence="6 7">
    <name type="scientific">Lymnaea stagnalis</name>
    <name type="common">Great pond snail</name>
    <name type="synonym">Helix stagnalis</name>
    <dbReference type="NCBI Taxonomy" id="6523"/>
    <lineage>
        <taxon>Eukaryota</taxon>
        <taxon>Metazoa</taxon>
        <taxon>Spiralia</taxon>
        <taxon>Lophotrochozoa</taxon>
        <taxon>Mollusca</taxon>
        <taxon>Gastropoda</taxon>
        <taxon>Heterobranchia</taxon>
        <taxon>Euthyneura</taxon>
        <taxon>Panpulmonata</taxon>
        <taxon>Hygrophila</taxon>
        <taxon>Lymnaeoidea</taxon>
        <taxon>Lymnaeidae</taxon>
        <taxon>Lymnaea</taxon>
    </lineage>
</organism>
<dbReference type="SUPFAM" id="SSF54928">
    <property type="entry name" value="RNA-binding domain, RBD"/>
    <property type="match status" value="3"/>
</dbReference>
<feature type="domain" description="RRM" evidence="5">
    <location>
        <begin position="233"/>
        <end position="305"/>
    </location>
</feature>
<feature type="compositionally biased region" description="Gly residues" evidence="4">
    <location>
        <begin position="523"/>
        <end position="556"/>
    </location>
</feature>
<feature type="compositionally biased region" description="Acidic residues" evidence="4">
    <location>
        <begin position="29"/>
        <end position="40"/>
    </location>
</feature>
<evidence type="ECO:0000256" key="4">
    <source>
        <dbReference type="SAM" id="MobiDB-lite"/>
    </source>
</evidence>
<feature type="compositionally biased region" description="Low complexity" evidence="4">
    <location>
        <begin position="83"/>
        <end position="101"/>
    </location>
</feature>
<feature type="compositionally biased region" description="Acidic residues" evidence="4">
    <location>
        <begin position="112"/>
        <end position="123"/>
    </location>
</feature>
<dbReference type="AlphaFoldDB" id="A0AAV2I9H9"/>
<evidence type="ECO:0000256" key="3">
    <source>
        <dbReference type="PROSITE-ProRule" id="PRU00176"/>
    </source>
</evidence>
<dbReference type="InterPro" id="IPR012677">
    <property type="entry name" value="Nucleotide-bd_a/b_plait_sf"/>
</dbReference>
<feature type="compositionally biased region" description="Low complexity" evidence="4">
    <location>
        <begin position="43"/>
        <end position="54"/>
    </location>
</feature>
<dbReference type="GO" id="GO:0003723">
    <property type="term" value="F:RNA binding"/>
    <property type="evidence" value="ECO:0007669"/>
    <property type="project" value="UniProtKB-UniRule"/>
</dbReference>
<feature type="region of interest" description="Disordered" evidence="4">
    <location>
        <begin position="410"/>
        <end position="441"/>
    </location>
</feature>
<dbReference type="Pfam" id="PF00076">
    <property type="entry name" value="RRM_1"/>
    <property type="match status" value="3"/>
</dbReference>
<feature type="compositionally biased region" description="Basic and acidic residues" evidence="4">
    <location>
        <begin position="589"/>
        <end position="600"/>
    </location>
</feature>
<feature type="compositionally biased region" description="Acidic residues" evidence="4">
    <location>
        <begin position="186"/>
        <end position="196"/>
    </location>
</feature>
<feature type="domain" description="RRM" evidence="5">
    <location>
        <begin position="333"/>
        <end position="406"/>
    </location>
</feature>
<dbReference type="Gene3D" id="3.30.70.330">
    <property type="match status" value="3"/>
</dbReference>
<keyword evidence="7" id="KW-1185">Reference proteome</keyword>
<sequence length="600" mass="63601">MGKKGGKKQKTEVAAPKGKKAPPAKVAEADSDDDSSEEEEVQTKVVQKKAVPVKVVKKAESDSEDSEEEMEEDSEEEVKQPKKAVAPAKKAVKQPKAVPAKKAVKISKESSSEDDSSEEESSGEELISAAKKTIATKTLKKAVVAKKEDSDDDDDDDDDEEDDEEEEEKPAKKVKGNSNGKKAKESDDDEDDSEEEAAVKEAESNKRKKDSKNKKDKSAKKPKLDASNGDAAVTLFVGNLDKDTTEDAISNFFAENDVKVAEVRKIPNKNKAFVDLESSDDVDSALALSGSTLDESAITIEKAKPRVQKEQAANKSFGSPSTFGGDDNDRDARTLFVKNLPEDATPDSLRTIFDTAADIRIPQKDGYHKGFAFVEFADAETMEKAKAEKDGADLDGRSLFLDYMGAKSSLKKQRGGAGGRGGDRRGRGGFGDGGRQQNSGLRGESKVLFVKNLSYDTDESSLTAAFEGAVSARIPTFPDSGKPKGFAFVDFNSADAAAEAFDSMNGQAIDGRQVTLDFAADKGSGGGGRDFSPRGGRGGRGFGGGGRGFGGGGRGFGGDRGRGGRGRGGDRGRGGRGGFNKARGGIVKGEGKKMTFDDSD</sequence>
<feature type="compositionally biased region" description="Acidic residues" evidence="4">
    <location>
        <begin position="150"/>
        <end position="168"/>
    </location>
</feature>
<proteinExistence type="predicted"/>
<evidence type="ECO:0000259" key="5">
    <source>
        <dbReference type="PROSITE" id="PS50102"/>
    </source>
</evidence>
<feature type="compositionally biased region" description="Basic and acidic residues" evidence="4">
    <location>
        <begin position="557"/>
        <end position="573"/>
    </location>
</feature>
<feature type="domain" description="RRM" evidence="5">
    <location>
        <begin position="446"/>
        <end position="521"/>
    </location>
</feature>
<dbReference type="SMART" id="SM00360">
    <property type="entry name" value="RRM"/>
    <property type="match status" value="3"/>
</dbReference>
<keyword evidence="2 3" id="KW-0694">RNA-binding</keyword>
<dbReference type="InterPro" id="IPR000504">
    <property type="entry name" value="RRM_dom"/>
</dbReference>
<evidence type="ECO:0000256" key="2">
    <source>
        <dbReference type="ARBA" id="ARBA00022884"/>
    </source>
</evidence>
<dbReference type="PANTHER" id="PTHR23236:SF119">
    <property type="entry name" value="NUCLEAR RNA-BINDING PROTEIN SART-3"/>
    <property type="match status" value="1"/>
</dbReference>
<comment type="caution">
    <text evidence="6">The sequence shown here is derived from an EMBL/GenBank/DDBJ whole genome shotgun (WGS) entry which is preliminary data.</text>
</comment>
<feature type="compositionally biased region" description="Polar residues" evidence="4">
    <location>
        <begin position="311"/>
        <end position="322"/>
    </location>
</feature>
<name>A0AAV2I9H9_LYMST</name>
<dbReference type="PROSITE" id="PS50102">
    <property type="entry name" value="RRM"/>
    <property type="match status" value="3"/>
</dbReference>